<dbReference type="SUPFAM" id="SSF52058">
    <property type="entry name" value="L domain-like"/>
    <property type="match status" value="1"/>
</dbReference>
<dbReference type="InterPro" id="IPR032675">
    <property type="entry name" value="LRR_dom_sf"/>
</dbReference>
<evidence type="ECO:0000313" key="6">
    <source>
        <dbReference type="Proteomes" id="UP001597062"/>
    </source>
</evidence>
<dbReference type="PANTHER" id="PTHR46652">
    <property type="entry name" value="LEUCINE-RICH REPEAT AND IQ DOMAIN-CONTAINING PROTEIN 1-RELATED"/>
    <property type="match status" value="1"/>
</dbReference>
<dbReference type="Proteomes" id="UP001597062">
    <property type="component" value="Unassembled WGS sequence"/>
</dbReference>
<dbReference type="PANTHER" id="PTHR46652:SF3">
    <property type="entry name" value="LEUCINE-RICH REPEAT-CONTAINING PROTEIN 9"/>
    <property type="match status" value="1"/>
</dbReference>
<keyword evidence="2" id="KW-0732">Signal</keyword>
<reference evidence="6" key="1">
    <citation type="journal article" date="2019" name="Int. J. Syst. Evol. Microbiol.">
        <title>The Global Catalogue of Microorganisms (GCM) 10K type strain sequencing project: providing services to taxonomists for standard genome sequencing and annotation.</title>
        <authorList>
            <consortium name="The Broad Institute Genomics Platform"/>
            <consortium name="The Broad Institute Genome Sequencing Center for Infectious Disease"/>
            <person name="Wu L."/>
            <person name="Ma J."/>
        </authorList>
    </citation>
    <scope>NUCLEOTIDE SEQUENCE [LARGE SCALE GENOMIC DNA]</scope>
    <source>
        <strain evidence="6">CCUG 60527</strain>
    </source>
</reference>
<feature type="domain" description="Secretion system C-terminal sorting" evidence="4">
    <location>
        <begin position="405"/>
        <end position="468"/>
    </location>
</feature>
<evidence type="ECO:0000256" key="1">
    <source>
        <dbReference type="ARBA" id="ARBA00022614"/>
    </source>
</evidence>
<dbReference type="RefSeq" id="WP_386108984.1">
    <property type="nucleotide sequence ID" value="NZ_JBHTJR010000054.1"/>
</dbReference>
<gene>
    <name evidence="5" type="ORF">ACFQ1U_12735</name>
</gene>
<evidence type="ECO:0000313" key="5">
    <source>
        <dbReference type="EMBL" id="MFD0994075.1"/>
    </source>
</evidence>
<dbReference type="EMBL" id="JBHTJR010000054">
    <property type="protein sequence ID" value="MFD0994075.1"/>
    <property type="molecule type" value="Genomic_DNA"/>
</dbReference>
<evidence type="ECO:0000259" key="4">
    <source>
        <dbReference type="Pfam" id="PF18962"/>
    </source>
</evidence>
<comment type="caution">
    <text evidence="5">The sequence shown here is derived from an EMBL/GenBank/DDBJ whole genome shotgun (WGS) entry which is preliminary data.</text>
</comment>
<name>A0ABW3JV16_9FLAO</name>
<dbReference type="Pfam" id="PF18962">
    <property type="entry name" value="Por_Secre_tail"/>
    <property type="match status" value="1"/>
</dbReference>
<keyword evidence="6" id="KW-1185">Reference proteome</keyword>
<protein>
    <submittedName>
        <fullName evidence="5">T9SS type A sorting domain-containing protein</fullName>
    </submittedName>
</protein>
<proteinExistence type="predicted"/>
<dbReference type="InterPro" id="IPR026444">
    <property type="entry name" value="Secre_tail"/>
</dbReference>
<accession>A0ABW3JV16</accession>
<dbReference type="InterPro" id="IPR050836">
    <property type="entry name" value="SDS22/Internalin_LRR"/>
</dbReference>
<keyword evidence="3" id="KW-0677">Repeat</keyword>
<dbReference type="Gene3D" id="3.80.10.10">
    <property type="entry name" value="Ribonuclease Inhibitor"/>
    <property type="match status" value="2"/>
</dbReference>
<dbReference type="NCBIfam" id="TIGR04183">
    <property type="entry name" value="Por_Secre_tail"/>
    <property type="match status" value="1"/>
</dbReference>
<evidence type="ECO:0000256" key="2">
    <source>
        <dbReference type="ARBA" id="ARBA00022729"/>
    </source>
</evidence>
<keyword evidence="1" id="KW-0433">Leucine-rich repeat</keyword>
<organism evidence="5 6">
    <name type="scientific">Tenacibaculum geojense</name>
    <dbReference type="NCBI Taxonomy" id="915352"/>
    <lineage>
        <taxon>Bacteria</taxon>
        <taxon>Pseudomonadati</taxon>
        <taxon>Bacteroidota</taxon>
        <taxon>Flavobacteriia</taxon>
        <taxon>Flavobacteriales</taxon>
        <taxon>Flavobacteriaceae</taxon>
        <taxon>Tenacibaculum</taxon>
    </lineage>
</organism>
<evidence type="ECO:0000256" key="3">
    <source>
        <dbReference type="ARBA" id="ARBA00022737"/>
    </source>
</evidence>
<sequence>MRKRLLTIMGVVLSIGITNSQIVNIPDANFKNALLTGANVSIDLNGDGEIQYSEALAYNQPIDVSSQNINDLTGIEAFVNIPILACGDNNLTRINLSQNVNLERLFCMYNRIENLYLQNNPKLTLIYASNNNLKRLRIDNGNNIDISIFHVVNNPNLRCIQKDNGFTPPGNWSTDSGVNYSNDCLYTVDPVGPIKEVFVPIKPLGGLKNANNSIVHIPDANFKNALLNNIPVIDTNGDGEIQYSEASSYSTNYLNVGNNNISDLTGIEAFTGITYLACAGNNLTSLNVSSLTNLEFLYCVYNKIENLNLQHNTKLETVYCYNNNLRRLNLANGNNINITMMQANNNPQLTCIQKDAGYTPTNNWSKDSSANYSDNCYYTSDPIDPVRGLVSPSPLGGYKQSDVVLYPNPSSNYIQISKEISQGVLFDVNGVKIKNISSSVIDVKSLRKGTYFIQFSDEDGKTYKKKFIKK</sequence>